<keyword evidence="1" id="KW-0472">Membrane</keyword>
<keyword evidence="1" id="KW-0812">Transmembrane</keyword>
<dbReference type="AlphaFoldDB" id="X1SLS9"/>
<feature type="transmembrane region" description="Helical" evidence="1">
    <location>
        <begin position="126"/>
        <end position="143"/>
    </location>
</feature>
<feature type="transmembrane region" description="Helical" evidence="1">
    <location>
        <begin position="21"/>
        <end position="38"/>
    </location>
</feature>
<accession>X1SLS9</accession>
<feature type="transmembrane region" description="Helical" evidence="1">
    <location>
        <begin position="44"/>
        <end position="67"/>
    </location>
</feature>
<feature type="transmembrane region" description="Helical" evidence="1">
    <location>
        <begin position="164"/>
        <end position="180"/>
    </location>
</feature>
<reference evidence="2" key="1">
    <citation type="journal article" date="2014" name="Front. Microbiol.">
        <title>High frequency of phylogenetically diverse reductive dehalogenase-homologous genes in deep subseafloor sedimentary metagenomes.</title>
        <authorList>
            <person name="Kawai M."/>
            <person name="Futagami T."/>
            <person name="Toyoda A."/>
            <person name="Takaki Y."/>
            <person name="Nishi S."/>
            <person name="Hori S."/>
            <person name="Arai W."/>
            <person name="Tsubouchi T."/>
            <person name="Morono Y."/>
            <person name="Uchiyama I."/>
            <person name="Ito T."/>
            <person name="Fujiyama A."/>
            <person name="Inagaki F."/>
            <person name="Takami H."/>
        </authorList>
    </citation>
    <scope>NUCLEOTIDE SEQUENCE</scope>
    <source>
        <strain evidence="2">Expedition CK06-06</strain>
    </source>
</reference>
<evidence type="ECO:0000313" key="2">
    <source>
        <dbReference type="EMBL" id="GAI93987.1"/>
    </source>
</evidence>
<name>X1SLS9_9ZZZZ</name>
<comment type="caution">
    <text evidence="2">The sequence shown here is derived from an EMBL/GenBank/DDBJ whole genome shotgun (WGS) entry which is preliminary data.</text>
</comment>
<dbReference type="EMBL" id="BARW01016689">
    <property type="protein sequence ID" value="GAI93987.1"/>
    <property type="molecule type" value="Genomic_DNA"/>
</dbReference>
<keyword evidence="1" id="KW-1133">Transmembrane helix</keyword>
<proteinExistence type="predicted"/>
<evidence type="ECO:0000256" key="1">
    <source>
        <dbReference type="SAM" id="Phobius"/>
    </source>
</evidence>
<protein>
    <submittedName>
        <fullName evidence="2">Uncharacterized protein</fullName>
    </submittedName>
</protein>
<gene>
    <name evidence="2" type="ORF">S12H4_28999</name>
</gene>
<feature type="transmembrane region" description="Helical" evidence="1">
    <location>
        <begin position="216"/>
        <end position="249"/>
    </location>
</feature>
<sequence>MVKSDAPISKIKVKAKKLKHILKIIFYITIFLLNWEIFERIFGLVGIFLASLNISIIFFAVRLVYYLGDLKEKRVKFDIHQFKELIKSQFQLKYFIYAILSNVYFIVIYLIFSFSYPFAFMWPSNFLNSVLAAGVAFPIYFSMEILYRKVLYPQLNFLKDERKKALWIILIAIYVQINLMTLTWSWAFFPSVMFMYLIFLYAIIQNTLIYENTKRFSTVILSSFVIIQLFFAAVISNAIGIGAALHLFVKI</sequence>
<feature type="transmembrane region" description="Helical" evidence="1">
    <location>
        <begin position="94"/>
        <end position="114"/>
    </location>
</feature>
<organism evidence="2">
    <name type="scientific">marine sediment metagenome</name>
    <dbReference type="NCBI Taxonomy" id="412755"/>
    <lineage>
        <taxon>unclassified sequences</taxon>
        <taxon>metagenomes</taxon>
        <taxon>ecological metagenomes</taxon>
    </lineage>
</organism>
<feature type="transmembrane region" description="Helical" evidence="1">
    <location>
        <begin position="186"/>
        <end position="204"/>
    </location>
</feature>